<evidence type="ECO:0000256" key="12">
    <source>
        <dbReference type="ARBA" id="ARBA00048679"/>
    </source>
</evidence>
<keyword evidence="5" id="KW-0963">Cytoplasm</keyword>
<dbReference type="AlphaFoldDB" id="A0A8J5CH99"/>
<evidence type="ECO:0000256" key="4">
    <source>
        <dbReference type="ARBA" id="ARBA00022454"/>
    </source>
</evidence>
<comment type="catalytic activity">
    <reaction evidence="11">
        <text>L-threonyl-[protein] + ATP = O-phospho-L-threonyl-[protein] + ADP + H(+)</text>
        <dbReference type="Rhea" id="RHEA:46608"/>
        <dbReference type="Rhea" id="RHEA-COMP:11060"/>
        <dbReference type="Rhea" id="RHEA-COMP:11605"/>
        <dbReference type="ChEBI" id="CHEBI:15378"/>
        <dbReference type="ChEBI" id="CHEBI:30013"/>
        <dbReference type="ChEBI" id="CHEBI:30616"/>
        <dbReference type="ChEBI" id="CHEBI:61977"/>
        <dbReference type="ChEBI" id="CHEBI:456216"/>
        <dbReference type="EC" id="2.7.11.1"/>
    </reaction>
</comment>
<comment type="caution">
    <text evidence="14">The sequence shown here is derived from an EMBL/GenBank/DDBJ whole genome shotgun (WGS) entry which is preliminary data.</text>
</comment>
<dbReference type="InterPro" id="IPR011009">
    <property type="entry name" value="Kinase-like_dom_sf"/>
</dbReference>
<evidence type="ECO:0000256" key="9">
    <source>
        <dbReference type="ARBA" id="ARBA00022777"/>
    </source>
</evidence>
<keyword evidence="8" id="KW-0547">Nucleotide-binding</keyword>
<dbReference type="PANTHER" id="PTHR24419:SF18">
    <property type="entry name" value="SERINE_THREONINE-PROTEIN KINASE HASPIN"/>
    <property type="match status" value="1"/>
</dbReference>
<evidence type="ECO:0000256" key="3">
    <source>
        <dbReference type="ARBA" id="ARBA00012513"/>
    </source>
</evidence>
<dbReference type="OrthoDB" id="21018at2759"/>
<evidence type="ECO:0000256" key="8">
    <source>
        <dbReference type="ARBA" id="ARBA00022741"/>
    </source>
</evidence>
<dbReference type="EMBL" id="JACEEZ010023975">
    <property type="protein sequence ID" value="KAG0710644.1"/>
    <property type="molecule type" value="Genomic_DNA"/>
</dbReference>
<dbReference type="SUPFAM" id="SSF56112">
    <property type="entry name" value="Protein kinase-like (PK-like)"/>
    <property type="match status" value="1"/>
</dbReference>
<keyword evidence="4" id="KW-0158">Chromosome</keyword>
<dbReference type="GO" id="GO:0000278">
    <property type="term" value="P:mitotic cell cycle"/>
    <property type="evidence" value="ECO:0007669"/>
    <property type="project" value="TreeGrafter"/>
</dbReference>
<comment type="subcellular location">
    <subcellularLocation>
        <location evidence="1">Chromosome</location>
    </subcellularLocation>
    <subcellularLocation>
        <location evidence="2">Cytoplasm</location>
    </subcellularLocation>
</comment>
<keyword evidence="6" id="KW-0723">Serine/threonine-protein kinase</keyword>
<dbReference type="GO" id="GO:0035556">
    <property type="term" value="P:intracellular signal transduction"/>
    <property type="evidence" value="ECO:0007669"/>
    <property type="project" value="TreeGrafter"/>
</dbReference>
<evidence type="ECO:0000256" key="2">
    <source>
        <dbReference type="ARBA" id="ARBA00004496"/>
    </source>
</evidence>
<evidence type="ECO:0000256" key="5">
    <source>
        <dbReference type="ARBA" id="ARBA00022490"/>
    </source>
</evidence>
<keyword evidence="9 14" id="KW-0418">Kinase</keyword>
<evidence type="ECO:0000313" key="14">
    <source>
        <dbReference type="EMBL" id="KAG0710644.1"/>
    </source>
</evidence>
<dbReference type="SMART" id="SM01331">
    <property type="entry name" value="DUF3635"/>
    <property type="match status" value="1"/>
</dbReference>
<dbReference type="GO" id="GO:0072354">
    <property type="term" value="F:histone H3T3 kinase activity"/>
    <property type="evidence" value="ECO:0007669"/>
    <property type="project" value="TreeGrafter"/>
</dbReference>
<name>A0A8J5CH99_CHIOP</name>
<accession>A0A8J5CH99</accession>
<dbReference type="FunFam" id="1.10.510.10:FF:000401">
    <property type="entry name" value="serine/threonine-protein kinase haspin"/>
    <property type="match status" value="1"/>
</dbReference>
<evidence type="ECO:0000256" key="10">
    <source>
        <dbReference type="ARBA" id="ARBA00022840"/>
    </source>
</evidence>
<comment type="catalytic activity">
    <reaction evidence="12">
        <text>L-seryl-[protein] + ATP = O-phospho-L-seryl-[protein] + ADP + H(+)</text>
        <dbReference type="Rhea" id="RHEA:17989"/>
        <dbReference type="Rhea" id="RHEA-COMP:9863"/>
        <dbReference type="Rhea" id="RHEA-COMP:11604"/>
        <dbReference type="ChEBI" id="CHEBI:15378"/>
        <dbReference type="ChEBI" id="CHEBI:29999"/>
        <dbReference type="ChEBI" id="CHEBI:30616"/>
        <dbReference type="ChEBI" id="CHEBI:83421"/>
        <dbReference type="ChEBI" id="CHEBI:456216"/>
        <dbReference type="EC" id="2.7.11.1"/>
    </reaction>
</comment>
<evidence type="ECO:0000256" key="6">
    <source>
        <dbReference type="ARBA" id="ARBA00022527"/>
    </source>
</evidence>
<dbReference type="GO" id="GO:0005694">
    <property type="term" value="C:chromosome"/>
    <property type="evidence" value="ECO:0007669"/>
    <property type="project" value="UniProtKB-SubCell"/>
</dbReference>
<dbReference type="GO" id="GO:0005634">
    <property type="term" value="C:nucleus"/>
    <property type="evidence" value="ECO:0007669"/>
    <property type="project" value="TreeGrafter"/>
</dbReference>
<dbReference type="GO" id="GO:0005524">
    <property type="term" value="F:ATP binding"/>
    <property type="evidence" value="ECO:0007669"/>
    <property type="project" value="UniProtKB-KW"/>
</dbReference>
<evidence type="ECO:0000256" key="11">
    <source>
        <dbReference type="ARBA" id="ARBA00047899"/>
    </source>
</evidence>
<dbReference type="EC" id="2.7.11.1" evidence="3"/>
<keyword evidence="7" id="KW-0808">Transferase</keyword>
<feature type="domain" description="Serine/threonine-protein kinase haspin C-terminal" evidence="13">
    <location>
        <begin position="169"/>
        <end position="253"/>
    </location>
</feature>
<organism evidence="14 15">
    <name type="scientific">Chionoecetes opilio</name>
    <name type="common">Atlantic snow crab</name>
    <name type="synonym">Cancer opilio</name>
    <dbReference type="NCBI Taxonomy" id="41210"/>
    <lineage>
        <taxon>Eukaryota</taxon>
        <taxon>Metazoa</taxon>
        <taxon>Ecdysozoa</taxon>
        <taxon>Arthropoda</taxon>
        <taxon>Crustacea</taxon>
        <taxon>Multicrustacea</taxon>
        <taxon>Malacostraca</taxon>
        <taxon>Eumalacostraca</taxon>
        <taxon>Eucarida</taxon>
        <taxon>Decapoda</taxon>
        <taxon>Pleocyemata</taxon>
        <taxon>Brachyura</taxon>
        <taxon>Eubrachyura</taxon>
        <taxon>Majoidea</taxon>
        <taxon>Majidae</taxon>
        <taxon>Chionoecetes</taxon>
    </lineage>
</organism>
<dbReference type="Proteomes" id="UP000770661">
    <property type="component" value="Unassembled WGS sequence"/>
</dbReference>
<sequence length="256" mass="29843">MELSGLRAPERQYSMTENFVHVQGSWCVEGRYPQDLLHLWDLYKEEKGSENDRPDMFPDTQLYIVLEFGHGGRDLESFVFNNARDLMAVFVQIAYSLAVAEEALEFEHRDLHWGNVLVAPTTESKIDFKLGGETYTLNTHGLKATVIDFTLSRIKLPHCIVFNNLAEDPSLFTSEGDYQFEVYRQMQHTNNDKWETFKPYTNVLWLHYLLVKMSSECYIKNNKTKLHRAHLPLLTKMRDAMLGHESATRFVLNRES</sequence>
<dbReference type="Gene3D" id="3.30.200.20">
    <property type="entry name" value="Phosphorylase Kinase, domain 1"/>
    <property type="match status" value="1"/>
</dbReference>
<evidence type="ECO:0000256" key="7">
    <source>
        <dbReference type="ARBA" id="ARBA00022679"/>
    </source>
</evidence>
<evidence type="ECO:0000256" key="1">
    <source>
        <dbReference type="ARBA" id="ARBA00004286"/>
    </source>
</evidence>
<proteinExistence type="predicted"/>
<protein>
    <recommendedName>
        <fullName evidence="3">non-specific serine/threonine protein kinase</fullName>
        <ecNumber evidence="3">2.7.11.1</ecNumber>
    </recommendedName>
</protein>
<dbReference type="GO" id="GO:0005737">
    <property type="term" value="C:cytoplasm"/>
    <property type="evidence" value="ECO:0007669"/>
    <property type="project" value="UniProtKB-SubCell"/>
</dbReference>
<dbReference type="PANTHER" id="PTHR24419">
    <property type="entry name" value="INTERLEUKIN-1 RECEPTOR-ASSOCIATED KINASE"/>
    <property type="match status" value="1"/>
</dbReference>
<dbReference type="Gene3D" id="1.10.510.10">
    <property type="entry name" value="Transferase(Phosphotransferase) domain 1"/>
    <property type="match status" value="1"/>
</dbReference>
<dbReference type="InterPro" id="IPR024604">
    <property type="entry name" value="GSG2_C"/>
</dbReference>
<gene>
    <name evidence="14" type="primary">Haspin</name>
    <name evidence="14" type="ORF">GWK47_022362</name>
</gene>
<keyword evidence="10" id="KW-0067">ATP-binding</keyword>
<evidence type="ECO:0000259" key="13">
    <source>
        <dbReference type="SMART" id="SM01331"/>
    </source>
</evidence>
<evidence type="ECO:0000313" key="15">
    <source>
        <dbReference type="Proteomes" id="UP000770661"/>
    </source>
</evidence>
<keyword evidence="15" id="KW-1185">Reference proteome</keyword>
<dbReference type="Pfam" id="PF12330">
    <property type="entry name" value="Haspin_kinase"/>
    <property type="match status" value="1"/>
</dbReference>
<reference evidence="14" key="1">
    <citation type="submission" date="2020-07" db="EMBL/GenBank/DDBJ databases">
        <title>The High-quality genome of the commercially important snow crab, Chionoecetes opilio.</title>
        <authorList>
            <person name="Jeong J.-H."/>
            <person name="Ryu S."/>
        </authorList>
    </citation>
    <scope>NUCLEOTIDE SEQUENCE</scope>
    <source>
        <strain evidence="14">MADBK_172401_WGS</strain>
        <tissue evidence="14">Digestive gland</tissue>
    </source>
</reference>